<keyword evidence="6 10" id="KW-1133">Transmembrane helix</keyword>
<dbReference type="Pfam" id="PF00571">
    <property type="entry name" value="CBS"/>
    <property type="match status" value="2"/>
</dbReference>
<name>A0AAE3SKK7_9BACT</name>
<dbReference type="RefSeq" id="WP_301200047.1">
    <property type="nucleotide sequence ID" value="NZ_JAPDPI010000025.1"/>
</dbReference>
<dbReference type="CDD" id="cd04590">
    <property type="entry name" value="CBS_pair_CorC_HlyC_assoc"/>
    <property type="match status" value="1"/>
</dbReference>
<evidence type="ECO:0000256" key="7">
    <source>
        <dbReference type="ARBA" id="ARBA00023122"/>
    </source>
</evidence>
<dbReference type="InterPro" id="IPR005170">
    <property type="entry name" value="Transptr-assoc_dom"/>
</dbReference>
<dbReference type="InterPro" id="IPR019862">
    <property type="entry name" value="Motility-assoc_prot_GldE"/>
</dbReference>
<keyword evidence="3" id="KW-1003">Cell membrane</keyword>
<dbReference type="SUPFAM" id="SSF54631">
    <property type="entry name" value="CBS-domain pair"/>
    <property type="match status" value="1"/>
</dbReference>
<evidence type="ECO:0000256" key="5">
    <source>
        <dbReference type="ARBA" id="ARBA00022737"/>
    </source>
</evidence>
<comment type="subcellular location">
    <subcellularLocation>
        <location evidence="1">Cell membrane</location>
        <topology evidence="1">Multi-pass membrane protein</topology>
    </subcellularLocation>
</comment>
<dbReference type="PANTHER" id="PTHR22777:SF32">
    <property type="entry name" value="UPF0053 INNER MEMBRANE PROTEIN YFJD"/>
    <property type="match status" value="1"/>
</dbReference>
<sequence>METDLIISDIFSNLLTVKFLPLTIGTSISLLALIVLLCFSALLSGSEVAFFSLTPKDIQEIEALKNKNSRKILKHLKNPEQLLATILIGNNFVNVGIVILSAYITSSLVLFEENDWIKYFIEVFGITAIILFFGEILPKVYASKFSKKFAEVMAYPIMLIKGVFSPLSFVLVSTTGFVNRRIAKKSASISLDDISHALELTSDEISDEKEILEGIVKFGNINAAEIMTARVDVIDIDISSNYNKVLQVIIESGYSRIPIFENTPDNVKGVLYVKDLLSYLNEKEDFTWQKLMRAPYFIPETKKIDDLLEEFQLNKIHLAIVVDEYGGTSGIVSLEDILEEIVGEISDEMDDEEALYALQPDGSIIFEGKILLNDFIKVTEISEDSFKEVRGEAETLAGMILEMKGEIPDKNEQINYKKHYFTIISVDSRRIIKVRYEHKNQKK</sequence>
<evidence type="ECO:0000259" key="12">
    <source>
        <dbReference type="PROSITE" id="PS51371"/>
    </source>
</evidence>
<keyword evidence="15" id="KW-1185">Reference proteome</keyword>
<evidence type="ECO:0000256" key="10">
    <source>
        <dbReference type="PROSITE-ProRule" id="PRU01193"/>
    </source>
</evidence>
<dbReference type="FunFam" id="3.10.580.10:FF:000002">
    <property type="entry name" value="Magnesium/cobalt efflux protein CorC"/>
    <property type="match status" value="1"/>
</dbReference>
<dbReference type="EMBL" id="JAPDPI010000025">
    <property type="protein sequence ID" value="MCW3806529.1"/>
    <property type="molecule type" value="Genomic_DNA"/>
</dbReference>
<evidence type="ECO:0000256" key="2">
    <source>
        <dbReference type="ARBA" id="ARBA00006337"/>
    </source>
</evidence>
<dbReference type="PANTHER" id="PTHR22777">
    <property type="entry name" value="HEMOLYSIN-RELATED"/>
    <property type="match status" value="1"/>
</dbReference>
<protein>
    <submittedName>
        <fullName evidence="14">Gliding motility-associated protein GldE</fullName>
    </submittedName>
</protein>
<comment type="similarity">
    <text evidence="2">Belongs to the UPF0053 family.</text>
</comment>
<keyword evidence="4 10" id="KW-0812">Transmembrane</keyword>
<dbReference type="InterPro" id="IPR044751">
    <property type="entry name" value="Ion_transp-like_CBS"/>
</dbReference>
<keyword evidence="5" id="KW-0677">Repeat</keyword>
<dbReference type="PROSITE" id="PS51371">
    <property type="entry name" value="CBS"/>
    <property type="match status" value="2"/>
</dbReference>
<keyword evidence="8 10" id="KW-0472">Membrane</keyword>
<dbReference type="Proteomes" id="UP001207408">
    <property type="component" value="Unassembled WGS sequence"/>
</dbReference>
<feature type="domain" description="CBS" evidence="12">
    <location>
        <begin position="291"/>
        <end position="348"/>
    </location>
</feature>
<comment type="caution">
    <text evidence="14">The sequence shown here is derived from an EMBL/GenBank/DDBJ whole genome shotgun (WGS) entry which is preliminary data.</text>
</comment>
<proteinExistence type="inferred from homology"/>
<feature type="transmembrane region" description="Helical" evidence="11">
    <location>
        <begin position="20"/>
        <end position="43"/>
    </location>
</feature>
<dbReference type="Pfam" id="PF01595">
    <property type="entry name" value="CNNM"/>
    <property type="match status" value="1"/>
</dbReference>
<feature type="domain" description="CBS" evidence="12">
    <location>
        <begin position="227"/>
        <end position="286"/>
    </location>
</feature>
<dbReference type="GO" id="GO:0005886">
    <property type="term" value="C:plasma membrane"/>
    <property type="evidence" value="ECO:0007669"/>
    <property type="project" value="UniProtKB-SubCell"/>
</dbReference>
<accession>A0AAE3SKK7</accession>
<dbReference type="Pfam" id="PF03471">
    <property type="entry name" value="CorC_HlyC"/>
    <property type="match status" value="1"/>
</dbReference>
<dbReference type="InterPro" id="IPR036318">
    <property type="entry name" value="FAD-bd_PCMH-like_sf"/>
</dbReference>
<dbReference type="InterPro" id="IPR016169">
    <property type="entry name" value="FAD-bd_PCMH_sub2"/>
</dbReference>
<evidence type="ECO:0000256" key="8">
    <source>
        <dbReference type="ARBA" id="ARBA00023136"/>
    </source>
</evidence>
<keyword evidence="7 9" id="KW-0129">CBS domain</keyword>
<evidence type="ECO:0000256" key="4">
    <source>
        <dbReference type="ARBA" id="ARBA00022692"/>
    </source>
</evidence>
<feature type="transmembrane region" description="Helical" evidence="11">
    <location>
        <begin position="116"/>
        <end position="137"/>
    </location>
</feature>
<dbReference type="AlphaFoldDB" id="A0AAE3SKK7"/>
<evidence type="ECO:0000313" key="15">
    <source>
        <dbReference type="Proteomes" id="UP001207408"/>
    </source>
</evidence>
<evidence type="ECO:0000256" key="1">
    <source>
        <dbReference type="ARBA" id="ARBA00004651"/>
    </source>
</evidence>
<dbReference type="GO" id="GO:0050660">
    <property type="term" value="F:flavin adenine dinucleotide binding"/>
    <property type="evidence" value="ECO:0007669"/>
    <property type="project" value="InterPro"/>
</dbReference>
<feature type="transmembrane region" description="Helical" evidence="11">
    <location>
        <begin position="82"/>
        <end position="104"/>
    </location>
</feature>
<dbReference type="Gene3D" id="3.10.580.10">
    <property type="entry name" value="CBS-domain"/>
    <property type="match status" value="1"/>
</dbReference>
<dbReference type="SMART" id="SM01091">
    <property type="entry name" value="CorC_HlyC"/>
    <property type="match status" value="1"/>
</dbReference>
<dbReference type="InterPro" id="IPR046342">
    <property type="entry name" value="CBS_dom_sf"/>
</dbReference>
<dbReference type="SMART" id="SM00116">
    <property type="entry name" value="CBS"/>
    <property type="match status" value="2"/>
</dbReference>
<organism evidence="14 15">
    <name type="scientific">Plebeiibacterium marinum</name>
    <dbReference type="NCBI Taxonomy" id="2992111"/>
    <lineage>
        <taxon>Bacteria</taxon>
        <taxon>Pseudomonadati</taxon>
        <taxon>Bacteroidota</taxon>
        <taxon>Bacteroidia</taxon>
        <taxon>Marinilabiliales</taxon>
        <taxon>Marinilabiliaceae</taxon>
        <taxon>Plebeiibacterium</taxon>
    </lineage>
</organism>
<reference evidence="14" key="1">
    <citation type="submission" date="2022-10" db="EMBL/GenBank/DDBJ databases">
        <authorList>
            <person name="Yu W.X."/>
        </authorList>
    </citation>
    <scope>NUCLEOTIDE SEQUENCE</scope>
    <source>
        <strain evidence="14">D04</strain>
    </source>
</reference>
<evidence type="ECO:0000256" key="11">
    <source>
        <dbReference type="SAM" id="Phobius"/>
    </source>
</evidence>
<dbReference type="PROSITE" id="PS51846">
    <property type="entry name" value="CNNM"/>
    <property type="match status" value="1"/>
</dbReference>
<dbReference type="InterPro" id="IPR000644">
    <property type="entry name" value="CBS_dom"/>
</dbReference>
<feature type="domain" description="CNNM transmembrane" evidence="13">
    <location>
        <begin position="22"/>
        <end position="212"/>
    </location>
</feature>
<dbReference type="SUPFAM" id="SSF56176">
    <property type="entry name" value="FAD-binding/transporter-associated domain-like"/>
    <property type="match status" value="1"/>
</dbReference>
<gene>
    <name evidence="14" type="primary">gldE</name>
    <name evidence="14" type="ORF">OM074_12915</name>
</gene>
<evidence type="ECO:0000313" key="14">
    <source>
        <dbReference type="EMBL" id="MCW3806529.1"/>
    </source>
</evidence>
<evidence type="ECO:0000259" key="13">
    <source>
        <dbReference type="PROSITE" id="PS51846"/>
    </source>
</evidence>
<evidence type="ECO:0000256" key="3">
    <source>
        <dbReference type="ARBA" id="ARBA00022475"/>
    </source>
</evidence>
<feature type="transmembrane region" description="Helical" evidence="11">
    <location>
        <begin position="158"/>
        <end position="178"/>
    </location>
</feature>
<dbReference type="NCBIfam" id="TIGR03520">
    <property type="entry name" value="GldE"/>
    <property type="match status" value="1"/>
</dbReference>
<dbReference type="Gene3D" id="3.30.465.10">
    <property type="match status" value="1"/>
</dbReference>
<evidence type="ECO:0000256" key="9">
    <source>
        <dbReference type="PROSITE-ProRule" id="PRU00703"/>
    </source>
</evidence>
<dbReference type="InterPro" id="IPR002550">
    <property type="entry name" value="CNNM"/>
</dbReference>
<evidence type="ECO:0000256" key="6">
    <source>
        <dbReference type="ARBA" id="ARBA00022989"/>
    </source>
</evidence>